<comment type="caution">
    <text evidence="3">The sequence shown here is derived from an EMBL/GenBank/DDBJ whole genome shotgun (WGS) entry which is preliminary data.</text>
</comment>
<evidence type="ECO:0000313" key="3">
    <source>
        <dbReference type="EMBL" id="KAF7806063.1"/>
    </source>
</evidence>
<dbReference type="OrthoDB" id="748739at2759"/>
<evidence type="ECO:0000256" key="2">
    <source>
        <dbReference type="SAM" id="Phobius"/>
    </source>
</evidence>
<protein>
    <submittedName>
        <fullName evidence="3">Uncharacterized protein</fullName>
    </submittedName>
</protein>
<name>A0A834SKT3_9FABA</name>
<feature type="compositionally biased region" description="Basic and acidic residues" evidence="1">
    <location>
        <begin position="44"/>
        <end position="58"/>
    </location>
</feature>
<reference evidence="3" key="1">
    <citation type="submission" date="2020-09" db="EMBL/GenBank/DDBJ databases">
        <title>Genome-Enabled Discovery of Anthraquinone Biosynthesis in Senna tora.</title>
        <authorList>
            <person name="Kang S.-H."/>
            <person name="Pandey R.P."/>
            <person name="Lee C.-M."/>
            <person name="Sim J.-S."/>
            <person name="Jeong J.-T."/>
            <person name="Choi B.-S."/>
            <person name="Jung M."/>
            <person name="Ginzburg D."/>
            <person name="Zhao K."/>
            <person name="Won S.Y."/>
            <person name="Oh T.-J."/>
            <person name="Yu Y."/>
            <person name="Kim N.-H."/>
            <person name="Lee O.R."/>
            <person name="Lee T.-H."/>
            <person name="Bashyal P."/>
            <person name="Kim T.-S."/>
            <person name="Lee W.-H."/>
            <person name="Kawkins C."/>
            <person name="Kim C.-K."/>
            <person name="Kim J.S."/>
            <person name="Ahn B.O."/>
            <person name="Rhee S.Y."/>
            <person name="Sohng J.K."/>
        </authorList>
    </citation>
    <scope>NUCLEOTIDE SEQUENCE</scope>
    <source>
        <tissue evidence="3">Leaf</tissue>
    </source>
</reference>
<feature type="compositionally biased region" description="Polar residues" evidence="1">
    <location>
        <begin position="24"/>
        <end position="33"/>
    </location>
</feature>
<dbReference type="EMBL" id="JAAIUW010000012">
    <property type="protein sequence ID" value="KAF7806063.1"/>
    <property type="molecule type" value="Genomic_DNA"/>
</dbReference>
<feature type="region of interest" description="Disordered" evidence="1">
    <location>
        <begin position="100"/>
        <end position="120"/>
    </location>
</feature>
<keyword evidence="2" id="KW-0812">Transmembrane</keyword>
<gene>
    <name evidence="3" type="ORF">G2W53_038224</name>
</gene>
<organism evidence="3 4">
    <name type="scientific">Senna tora</name>
    <dbReference type="NCBI Taxonomy" id="362788"/>
    <lineage>
        <taxon>Eukaryota</taxon>
        <taxon>Viridiplantae</taxon>
        <taxon>Streptophyta</taxon>
        <taxon>Embryophyta</taxon>
        <taxon>Tracheophyta</taxon>
        <taxon>Spermatophyta</taxon>
        <taxon>Magnoliopsida</taxon>
        <taxon>eudicotyledons</taxon>
        <taxon>Gunneridae</taxon>
        <taxon>Pentapetalae</taxon>
        <taxon>rosids</taxon>
        <taxon>fabids</taxon>
        <taxon>Fabales</taxon>
        <taxon>Fabaceae</taxon>
        <taxon>Caesalpinioideae</taxon>
        <taxon>Cassia clade</taxon>
        <taxon>Senna</taxon>
    </lineage>
</organism>
<dbReference type="Proteomes" id="UP000634136">
    <property type="component" value="Unassembled WGS sequence"/>
</dbReference>
<keyword evidence="2" id="KW-0472">Membrane</keyword>
<proteinExistence type="predicted"/>
<dbReference type="PANTHER" id="PTHR48223:SF1">
    <property type="entry name" value="ABC TRANSMEMBRANE TYPE-1 DOMAIN-CONTAINING PROTEIN"/>
    <property type="match status" value="1"/>
</dbReference>
<evidence type="ECO:0000313" key="4">
    <source>
        <dbReference type="Proteomes" id="UP000634136"/>
    </source>
</evidence>
<feature type="transmembrane region" description="Helical" evidence="2">
    <location>
        <begin position="175"/>
        <end position="199"/>
    </location>
</feature>
<dbReference type="AlphaFoldDB" id="A0A834SKT3"/>
<dbReference type="PANTHER" id="PTHR48223">
    <property type="entry name" value="DEFECTIVE 2759, PUTATIVE ISOFORM 1-RELATED"/>
    <property type="match status" value="1"/>
</dbReference>
<feature type="region of interest" description="Disordered" evidence="1">
    <location>
        <begin position="23"/>
        <end position="62"/>
    </location>
</feature>
<evidence type="ECO:0000256" key="1">
    <source>
        <dbReference type="SAM" id="MobiDB-lite"/>
    </source>
</evidence>
<feature type="transmembrane region" description="Helical" evidence="2">
    <location>
        <begin position="132"/>
        <end position="155"/>
    </location>
</feature>
<keyword evidence="2" id="KW-1133">Transmembrane helix</keyword>
<keyword evidence="4" id="KW-1185">Reference proteome</keyword>
<accession>A0A834SKT3</accession>
<sequence>MSVGPPCISGSTHKPLRISAFKGSAQNDESVTRANGLKVPKTSVRLDDSGEAKSEPPKVHNVPLSYASEANETESLSLSPVIHKLFKKWLTMLRTKPSTQEAEEVLGEPPPGVSQETLQGTRSKKSGDILKVAWAHLLALDATIKIPLLIFIPFYMAVNVIYGAEVSRELTPFWVFGPLIVALYVTIIRKLCALYALIFKQTIKVIKNMPSYSILAYSYVFSGKLKEDIRALILQPIWSIKNRDYKELRRRKWKELEDWIVEKYLDFGSPREGKEMGFESTRSDFVLKFKERWENSAWCWLWGPDEVVWLWHHQMEIDSILISESGMDCFYPLFPLLLHFMRKP</sequence>